<organism evidence="2 3">
    <name type="scientific">Carpinus fangiana</name>
    <dbReference type="NCBI Taxonomy" id="176857"/>
    <lineage>
        <taxon>Eukaryota</taxon>
        <taxon>Viridiplantae</taxon>
        <taxon>Streptophyta</taxon>
        <taxon>Embryophyta</taxon>
        <taxon>Tracheophyta</taxon>
        <taxon>Spermatophyta</taxon>
        <taxon>Magnoliopsida</taxon>
        <taxon>eudicotyledons</taxon>
        <taxon>Gunneridae</taxon>
        <taxon>Pentapetalae</taxon>
        <taxon>rosids</taxon>
        <taxon>fabids</taxon>
        <taxon>Fagales</taxon>
        <taxon>Betulaceae</taxon>
        <taxon>Carpinus</taxon>
    </lineage>
</organism>
<comment type="caution">
    <text evidence="2">The sequence shown here is derived from an EMBL/GenBank/DDBJ whole genome shotgun (WGS) entry which is preliminary data.</text>
</comment>
<sequence length="345" mass="38102">MDVSDNAAHRRMTMTPRQQRHRASVAAWQFANHRQALRSERPLKVWHPPGAPFPLTPPRSSWSSNSVMGEPWDQGVVDPTHEVPAVSTLSAFTSSAHPETTHESSPYYPEQETSLPSRREQQGYIYPCSDADDQRPRPIYPSLKPPSSSDDLPLRSRSAAPAPEPETSRVGSARRPRTQRSPATHFGVPTSSLPFAGDPIKPSVLVQPACSSNEDPHSWYGLSAEQPNHPLLQATPSRDNINKSHRKEHVTPLPNDLAGAGAIALTTKLNAYGRDLQRLRNLLHDINKAVLNCCPPNSHEEVDILLNHISTTSIQIAYLNFNRKLLESHRPQVQVDSVTGGTSSV</sequence>
<feature type="region of interest" description="Disordered" evidence="1">
    <location>
        <begin position="45"/>
        <end position="78"/>
    </location>
</feature>
<proteinExistence type="predicted"/>
<feature type="compositionally biased region" description="Polar residues" evidence="1">
    <location>
        <begin position="58"/>
        <end position="67"/>
    </location>
</feature>
<name>A0A5N6KXF3_9ROSI</name>
<feature type="region of interest" description="Disordered" evidence="1">
    <location>
        <begin position="215"/>
        <end position="239"/>
    </location>
</feature>
<evidence type="ECO:0000313" key="3">
    <source>
        <dbReference type="Proteomes" id="UP000327013"/>
    </source>
</evidence>
<dbReference type="EMBL" id="VIBQ01000016">
    <property type="protein sequence ID" value="KAB8356477.1"/>
    <property type="molecule type" value="Genomic_DNA"/>
</dbReference>
<protein>
    <submittedName>
        <fullName evidence="2">Uncharacterized protein</fullName>
    </submittedName>
</protein>
<accession>A0A5N6KXF3</accession>
<feature type="region of interest" description="Disordered" evidence="1">
    <location>
        <begin position="92"/>
        <end position="194"/>
    </location>
</feature>
<evidence type="ECO:0000256" key="1">
    <source>
        <dbReference type="SAM" id="MobiDB-lite"/>
    </source>
</evidence>
<feature type="compositionally biased region" description="Low complexity" evidence="1">
    <location>
        <begin position="141"/>
        <end position="158"/>
    </location>
</feature>
<dbReference type="AlphaFoldDB" id="A0A5N6KXF3"/>
<dbReference type="Proteomes" id="UP000327013">
    <property type="component" value="Unassembled WGS sequence"/>
</dbReference>
<gene>
    <name evidence="2" type="ORF">FH972_024060</name>
</gene>
<evidence type="ECO:0000313" key="2">
    <source>
        <dbReference type="EMBL" id="KAB8356477.1"/>
    </source>
</evidence>
<keyword evidence="3" id="KW-1185">Reference proteome</keyword>
<reference evidence="2 3" key="1">
    <citation type="submission" date="2019-06" db="EMBL/GenBank/DDBJ databases">
        <title>A chromosomal-level reference genome of Carpinus fangiana (Coryloideae, Betulaceae).</title>
        <authorList>
            <person name="Yang X."/>
            <person name="Wang Z."/>
            <person name="Zhang L."/>
            <person name="Hao G."/>
            <person name="Liu J."/>
            <person name="Yang Y."/>
        </authorList>
    </citation>
    <scope>NUCLEOTIDE SEQUENCE [LARGE SCALE GENOMIC DNA]</scope>
    <source>
        <strain evidence="2">Cfa_2016G</strain>
        <tissue evidence="2">Leaf</tissue>
    </source>
</reference>
<feature type="region of interest" description="Disordered" evidence="1">
    <location>
        <begin position="1"/>
        <end position="21"/>
    </location>
</feature>